<dbReference type="Proteomes" id="UP001165587">
    <property type="component" value="Unassembled WGS sequence"/>
</dbReference>
<evidence type="ECO:0000256" key="1">
    <source>
        <dbReference type="ARBA" id="ARBA00022491"/>
    </source>
</evidence>
<keyword evidence="4" id="KW-0804">Transcription</keyword>
<dbReference type="PANTHER" id="PTHR47506:SF6">
    <property type="entry name" value="HTH-TYPE TRANSCRIPTIONAL REPRESSOR NEMR"/>
    <property type="match status" value="1"/>
</dbReference>
<dbReference type="InterPro" id="IPR009057">
    <property type="entry name" value="Homeodomain-like_sf"/>
</dbReference>
<dbReference type="InterPro" id="IPR039538">
    <property type="entry name" value="BetI_C"/>
</dbReference>
<evidence type="ECO:0000256" key="5">
    <source>
        <dbReference type="PROSITE-ProRule" id="PRU00335"/>
    </source>
</evidence>
<evidence type="ECO:0000256" key="3">
    <source>
        <dbReference type="ARBA" id="ARBA00023125"/>
    </source>
</evidence>
<dbReference type="PRINTS" id="PR00455">
    <property type="entry name" value="HTHTETR"/>
</dbReference>
<dbReference type="InterPro" id="IPR001647">
    <property type="entry name" value="HTH_TetR"/>
</dbReference>
<comment type="caution">
    <text evidence="7">The sequence shown here is derived from an EMBL/GenBank/DDBJ whole genome shotgun (WGS) entry which is preliminary data.</text>
</comment>
<evidence type="ECO:0000313" key="7">
    <source>
        <dbReference type="EMBL" id="MCS5727370.1"/>
    </source>
</evidence>
<keyword evidence="8" id="KW-1185">Reference proteome</keyword>
<dbReference type="RefSeq" id="WP_259530361.1">
    <property type="nucleotide sequence ID" value="NZ_JANLCK010000010.1"/>
</dbReference>
<keyword evidence="3 5" id="KW-0238">DNA-binding</keyword>
<dbReference type="Pfam" id="PF00440">
    <property type="entry name" value="TetR_N"/>
    <property type="match status" value="1"/>
</dbReference>
<evidence type="ECO:0000259" key="6">
    <source>
        <dbReference type="PROSITE" id="PS50977"/>
    </source>
</evidence>
<evidence type="ECO:0000256" key="4">
    <source>
        <dbReference type="ARBA" id="ARBA00023163"/>
    </source>
</evidence>
<keyword evidence="2" id="KW-0805">Transcription regulation</keyword>
<protein>
    <submittedName>
        <fullName evidence="7">TetR/AcrR family transcriptional regulator</fullName>
    </submittedName>
</protein>
<dbReference type="SUPFAM" id="SSF48498">
    <property type="entry name" value="Tetracyclin repressor-like, C-terminal domain"/>
    <property type="match status" value="1"/>
</dbReference>
<proteinExistence type="predicted"/>
<keyword evidence="1" id="KW-0678">Repressor</keyword>
<evidence type="ECO:0000256" key="2">
    <source>
        <dbReference type="ARBA" id="ARBA00023015"/>
    </source>
</evidence>
<dbReference type="PROSITE" id="PS50977">
    <property type="entry name" value="HTH_TETR_2"/>
    <property type="match status" value="1"/>
</dbReference>
<name>A0AA42BUB7_9MICO</name>
<dbReference type="SUPFAM" id="SSF46689">
    <property type="entry name" value="Homeodomain-like"/>
    <property type="match status" value="1"/>
</dbReference>
<dbReference type="AlphaFoldDB" id="A0AA42BUB7"/>
<sequence length="207" mass="23150">MTTTVRATPPRRSYAKSAAIRQKILDACIEEFGQVGFYGATMKDIAARAGMSHTGLLHHFQNKESLLVAVLEYRDERSTALTRAAAERLGNTPEGAVRSMLEAVVANELEPGLAALHASLSAEATSSAHPAHEYFKTRYRMFRGYYEQRFIEMAAEGLLNTSMTPRALAFTFVAILDGLEIQWLYDKEEFRMEDVFEEFLSSISPSQ</sequence>
<gene>
    <name evidence="7" type="ORF">N1028_15855</name>
</gene>
<dbReference type="Gene3D" id="1.10.357.10">
    <property type="entry name" value="Tetracycline Repressor, domain 2"/>
    <property type="match status" value="1"/>
</dbReference>
<feature type="DNA-binding region" description="H-T-H motif" evidence="5">
    <location>
        <begin position="41"/>
        <end position="60"/>
    </location>
</feature>
<organism evidence="7 8">
    <name type="scientific">Herbiconiux oxytropis</name>
    <dbReference type="NCBI Taxonomy" id="2970915"/>
    <lineage>
        <taxon>Bacteria</taxon>
        <taxon>Bacillati</taxon>
        <taxon>Actinomycetota</taxon>
        <taxon>Actinomycetes</taxon>
        <taxon>Micrococcales</taxon>
        <taxon>Microbacteriaceae</taxon>
        <taxon>Herbiconiux</taxon>
    </lineage>
</organism>
<dbReference type="Pfam" id="PF13977">
    <property type="entry name" value="TetR_C_6"/>
    <property type="match status" value="1"/>
</dbReference>
<accession>A0AA42BUB7</accession>
<dbReference type="PANTHER" id="PTHR47506">
    <property type="entry name" value="TRANSCRIPTIONAL REGULATORY PROTEIN"/>
    <property type="match status" value="1"/>
</dbReference>
<feature type="domain" description="HTH tetR-type" evidence="6">
    <location>
        <begin position="18"/>
        <end position="78"/>
    </location>
</feature>
<reference evidence="7" key="1">
    <citation type="submission" date="2022-08" db="EMBL/GenBank/DDBJ databases">
        <authorList>
            <person name="Deng Y."/>
            <person name="Han X.-F."/>
            <person name="Zhang Y.-Q."/>
        </authorList>
    </citation>
    <scope>NUCLEOTIDE SEQUENCE</scope>
    <source>
        <strain evidence="7">CPCC 203407</strain>
    </source>
</reference>
<dbReference type="GO" id="GO:0003677">
    <property type="term" value="F:DNA binding"/>
    <property type="evidence" value="ECO:0007669"/>
    <property type="project" value="UniProtKB-UniRule"/>
</dbReference>
<evidence type="ECO:0000313" key="8">
    <source>
        <dbReference type="Proteomes" id="UP001165587"/>
    </source>
</evidence>
<dbReference type="InterPro" id="IPR036271">
    <property type="entry name" value="Tet_transcr_reg_TetR-rel_C_sf"/>
</dbReference>
<dbReference type="EMBL" id="JANLCK010000010">
    <property type="protein sequence ID" value="MCS5727370.1"/>
    <property type="molecule type" value="Genomic_DNA"/>
</dbReference>